<dbReference type="PANTHER" id="PTHR32432">
    <property type="entry name" value="CELL DIVISION PROTEIN FTSA-RELATED"/>
    <property type="match status" value="1"/>
</dbReference>
<sequence>MQRTIVGIDVGTTKVCTIVAQVADGGRLNILGVGVMPSKGLDKGVVVNIDDAVNAITASVEKAERLSGYRIGTAFVGVSGRHISSLNSRGVVAVQRPDHEITRNDVARAVESAQAVAIPTQREIIHVIPRAYVLDGHEGIRDPIGMSGFRLEVETHIVTGEMMAIQNLIKSVQKTGVEIDDLVLQPLASGEAVLTDEDKDRGVMLVDIGGGTTDVAIFVQGGVWHTSVISVGGNHFTNDLTYVLHTPHNTAEYLKLRYGSAIAGEPPAAGDEQDQIEIETLTVGEQQKISRHLLNQILQARAEQVVELIYNEIRRSGYEGMLPAGIVLTGGAAQLGQFDELMREMLGMPVRIGTPTDLSGLADSLDSPSYATGVGLLRWGARHGLGMLGPTHRSEERQGWGNVYERFKGWMREFLP</sequence>
<dbReference type="CDD" id="cd24048">
    <property type="entry name" value="ASKHA_NBD_FtsA"/>
    <property type="match status" value="1"/>
</dbReference>
<dbReference type="PANTHER" id="PTHR32432:SF4">
    <property type="entry name" value="CELL DIVISION PROTEIN FTSA"/>
    <property type="match status" value="1"/>
</dbReference>
<keyword evidence="2 5" id="KW-0132">Cell division</keyword>
<comment type="caution">
    <text evidence="8">The sequence shown here is derived from an EMBL/GenBank/DDBJ whole genome shotgun (WGS) entry which is preliminary data.</text>
</comment>
<dbReference type="AlphaFoldDB" id="A0A2H3LEW0"/>
<dbReference type="GO" id="GO:0043093">
    <property type="term" value="P:FtsZ-dependent cytokinesis"/>
    <property type="evidence" value="ECO:0007669"/>
    <property type="project" value="UniProtKB-UniRule"/>
</dbReference>
<evidence type="ECO:0000256" key="4">
    <source>
        <dbReference type="ARBA" id="ARBA00023306"/>
    </source>
</evidence>
<keyword evidence="1 5" id="KW-1003">Cell membrane</keyword>
<evidence type="ECO:0000256" key="5">
    <source>
        <dbReference type="HAMAP-Rule" id="MF_02033"/>
    </source>
</evidence>
<keyword evidence="3 5" id="KW-0472">Membrane</keyword>
<evidence type="ECO:0000256" key="6">
    <source>
        <dbReference type="PIRNR" id="PIRNR003101"/>
    </source>
</evidence>
<gene>
    <name evidence="5" type="primary">ftsA</name>
    <name evidence="8" type="ORF">A9Q02_07700</name>
</gene>
<reference evidence="8 9" key="1">
    <citation type="submission" date="2016-05" db="EMBL/GenBank/DDBJ databases">
        <authorList>
            <person name="Lavstsen T."/>
            <person name="Jespersen J.S."/>
        </authorList>
    </citation>
    <scope>NUCLEOTIDE SEQUENCE [LARGE SCALE GENOMIC DNA]</scope>
    <source>
        <strain evidence="8 9">B7-9</strain>
    </source>
</reference>
<evidence type="ECO:0000256" key="1">
    <source>
        <dbReference type="ARBA" id="ARBA00022475"/>
    </source>
</evidence>
<evidence type="ECO:0000256" key="3">
    <source>
        <dbReference type="ARBA" id="ARBA00023136"/>
    </source>
</evidence>
<comment type="subunit">
    <text evidence="5">Self-interacts. Interacts with FtsZ.</text>
</comment>
<dbReference type="HAMAP" id="MF_02033">
    <property type="entry name" value="FtsA"/>
    <property type="match status" value="1"/>
</dbReference>
<dbReference type="GO" id="GO:0032153">
    <property type="term" value="C:cell division site"/>
    <property type="evidence" value="ECO:0007669"/>
    <property type="project" value="UniProtKB-UniRule"/>
</dbReference>
<dbReference type="InterPro" id="IPR003494">
    <property type="entry name" value="SHS2_FtsA"/>
</dbReference>
<name>A0A2H3LEW0_9CHLR</name>
<organism evidence="8 9">
    <name type="scientific">Candidatus Chloroploca asiatica</name>
    <dbReference type="NCBI Taxonomy" id="1506545"/>
    <lineage>
        <taxon>Bacteria</taxon>
        <taxon>Bacillati</taxon>
        <taxon>Chloroflexota</taxon>
        <taxon>Chloroflexia</taxon>
        <taxon>Chloroflexales</taxon>
        <taxon>Chloroflexineae</taxon>
        <taxon>Oscillochloridaceae</taxon>
        <taxon>Candidatus Chloroploca</taxon>
    </lineage>
</organism>
<evidence type="ECO:0000259" key="7">
    <source>
        <dbReference type="SMART" id="SM00842"/>
    </source>
</evidence>
<dbReference type="SUPFAM" id="SSF53067">
    <property type="entry name" value="Actin-like ATPase domain"/>
    <property type="match status" value="2"/>
</dbReference>
<proteinExistence type="inferred from homology"/>
<dbReference type="Pfam" id="PF14450">
    <property type="entry name" value="FtsA"/>
    <property type="match status" value="1"/>
</dbReference>
<dbReference type="SMART" id="SM00842">
    <property type="entry name" value="FtsA"/>
    <property type="match status" value="1"/>
</dbReference>
<evidence type="ECO:0000256" key="2">
    <source>
        <dbReference type="ARBA" id="ARBA00022618"/>
    </source>
</evidence>
<comment type="similarity">
    <text evidence="5 6">Belongs to the FtsA/MreB family.</text>
</comment>
<evidence type="ECO:0000313" key="9">
    <source>
        <dbReference type="Proteomes" id="UP000220922"/>
    </source>
</evidence>
<dbReference type="EMBL" id="LYXE01000009">
    <property type="protein sequence ID" value="PDW01307.1"/>
    <property type="molecule type" value="Genomic_DNA"/>
</dbReference>
<keyword evidence="9" id="KW-1185">Reference proteome</keyword>
<dbReference type="Pfam" id="PF02491">
    <property type="entry name" value="SHS2_FTSA"/>
    <property type="match status" value="1"/>
</dbReference>
<dbReference type="InterPro" id="IPR050696">
    <property type="entry name" value="FtsA/MreB"/>
</dbReference>
<dbReference type="OrthoDB" id="9768127at2"/>
<feature type="domain" description="SHS2" evidence="7">
    <location>
        <begin position="5"/>
        <end position="193"/>
    </location>
</feature>
<accession>A0A2H3LEW0</accession>
<dbReference type="InterPro" id="IPR043129">
    <property type="entry name" value="ATPase_NBD"/>
</dbReference>
<dbReference type="RefSeq" id="WP_097650445.1">
    <property type="nucleotide sequence ID" value="NZ_LYXE01000009.1"/>
</dbReference>
<dbReference type="Gene3D" id="3.30.420.40">
    <property type="match status" value="2"/>
</dbReference>
<comment type="function">
    <text evidence="5 6">Cell division protein that is involved in the assembly of the Z ring. May serve as a membrane anchor for the Z ring.</text>
</comment>
<evidence type="ECO:0000313" key="8">
    <source>
        <dbReference type="EMBL" id="PDW01307.1"/>
    </source>
</evidence>
<keyword evidence="4 5" id="KW-0131">Cell cycle</keyword>
<comment type="subcellular location">
    <subcellularLocation>
        <location evidence="5">Cell membrane</location>
        <topology evidence="5">Peripheral membrane protein</topology>
        <orientation evidence="5">Cytoplasmic side</orientation>
    </subcellularLocation>
    <text evidence="5">Localizes to the Z ring in an FtsZ-dependent manner. Targeted to the membrane through a conserved C-terminal amphipathic helix.</text>
</comment>
<dbReference type="NCBIfam" id="TIGR01174">
    <property type="entry name" value="ftsA"/>
    <property type="match status" value="1"/>
</dbReference>
<dbReference type="InterPro" id="IPR020823">
    <property type="entry name" value="Cell_div_FtsA"/>
</dbReference>
<dbReference type="Proteomes" id="UP000220922">
    <property type="component" value="Unassembled WGS sequence"/>
</dbReference>
<protein>
    <recommendedName>
        <fullName evidence="5 6">Cell division protein FtsA</fullName>
    </recommendedName>
</protein>
<dbReference type="PIRSF" id="PIRSF003101">
    <property type="entry name" value="FtsA"/>
    <property type="match status" value="1"/>
</dbReference>
<dbReference type="GO" id="GO:0009898">
    <property type="term" value="C:cytoplasmic side of plasma membrane"/>
    <property type="evidence" value="ECO:0007669"/>
    <property type="project" value="UniProtKB-UniRule"/>
</dbReference>
<dbReference type="Gene3D" id="3.30.1490.110">
    <property type="match status" value="1"/>
</dbReference>